<evidence type="ECO:0000256" key="2">
    <source>
        <dbReference type="SAM" id="MobiDB-lite"/>
    </source>
</evidence>
<dbReference type="GO" id="GO:0005737">
    <property type="term" value="C:cytoplasm"/>
    <property type="evidence" value="ECO:0007669"/>
    <property type="project" value="TreeGrafter"/>
</dbReference>
<dbReference type="AlphaFoldDB" id="A0A9P6G0V5"/>
<dbReference type="EMBL" id="JAABOA010000446">
    <property type="protein sequence ID" value="KAF9584316.1"/>
    <property type="molecule type" value="Genomic_DNA"/>
</dbReference>
<accession>A0A9P6G0V5</accession>
<name>A0A9P6G0V5_9FUNG</name>
<evidence type="ECO:0000256" key="1">
    <source>
        <dbReference type="ARBA" id="ARBA00008511"/>
    </source>
</evidence>
<organism evidence="4 5">
    <name type="scientific">Lunasporangiospora selenospora</name>
    <dbReference type="NCBI Taxonomy" id="979761"/>
    <lineage>
        <taxon>Eukaryota</taxon>
        <taxon>Fungi</taxon>
        <taxon>Fungi incertae sedis</taxon>
        <taxon>Mucoromycota</taxon>
        <taxon>Mortierellomycotina</taxon>
        <taxon>Mortierellomycetes</taxon>
        <taxon>Mortierellales</taxon>
        <taxon>Mortierellaceae</taxon>
        <taxon>Lunasporangiospora</taxon>
    </lineage>
</organism>
<dbReference type="GO" id="GO:0000492">
    <property type="term" value="P:box C/D snoRNP assembly"/>
    <property type="evidence" value="ECO:0007669"/>
    <property type="project" value="TreeGrafter"/>
</dbReference>
<feature type="region of interest" description="Disordered" evidence="2">
    <location>
        <begin position="226"/>
        <end position="262"/>
    </location>
</feature>
<protein>
    <recommendedName>
        <fullName evidence="3">PIH1 N-terminal domain-containing protein</fullName>
    </recommendedName>
</protein>
<dbReference type="OrthoDB" id="5135119at2759"/>
<dbReference type="InterPro" id="IPR050734">
    <property type="entry name" value="PIH1/Kintoun_subfamily"/>
</dbReference>
<feature type="domain" description="PIH1 N-terminal" evidence="3">
    <location>
        <begin position="103"/>
        <end position="215"/>
    </location>
</feature>
<comment type="similarity">
    <text evidence="1">Belongs to the PIH1 family.</text>
</comment>
<sequence length="368" mass="41089">MSFLEFDEPKETSSSFLLASNAKDLHQSTNERDAAEEDALMEAFRKDPKAALALAENYLQASQVPKQAMAKFTPVPGFVIETTMTEDWNGIGSAKNSTPFPKDSHVFINVCSSDQLPKPPRATEAEIQKAINAEEDATYQVPFQISSPREYQRAGQKGYLVVDACINSDPYKRAEKDFDFKLYIMELAMEWVEEKCRIKLSRNFELPGIRSKDALPERSVLLPKPSAIQEVEGSPVKPEKIKATSADDRQKSSTGRTDKEVGVFHVPTGGKTDIDLNTRLMPCPRGTLGIIVEVDLPNHNDASGVTLDVVLPDKLVLHSKSRGLEIDQGREYHAEVDMPNEPLDPNSIRAVFNKKRGILRVFTTKLRR</sequence>
<evidence type="ECO:0000259" key="3">
    <source>
        <dbReference type="Pfam" id="PF08190"/>
    </source>
</evidence>
<dbReference type="InterPro" id="IPR012981">
    <property type="entry name" value="PIH1_N"/>
</dbReference>
<dbReference type="GO" id="GO:1990904">
    <property type="term" value="C:ribonucleoprotein complex"/>
    <property type="evidence" value="ECO:0007669"/>
    <property type="project" value="TreeGrafter"/>
</dbReference>
<evidence type="ECO:0000313" key="5">
    <source>
        <dbReference type="Proteomes" id="UP000780801"/>
    </source>
</evidence>
<reference evidence="4" key="1">
    <citation type="journal article" date="2020" name="Fungal Divers.">
        <title>Resolving the Mortierellaceae phylogeny through synthesis of multi-gene phylogenetics and phylogenomics.</title>
        <authorList>
            <person name="Vandepol N."/>
            <person name="Liber J."/>
            <person name="Desiro A."/>
            <person name="Na H."/>
            <person name="Kennedy M."/>
            <person name="Barry K."/>
            <person name="Grigoriev I.V."/>
            <person name="Miller A.N."/>
            <person name="O'Donnell K."/>
            <person name="Stajich J.E."/>
            <person name="Bonito G."/>
        </authorList>
    </citation>
    <scope>NUCLEOTIDE SEQUENCE</scope>
    <source>
        <strain evidence="4">KOD1015</strain>
    </source>
</reference>
<proteinExistence type="inferred from homology"/>
<dbReference type="GO" id="GO:0006364">
    <property type="term" value="P:rRNA processing"/>
    <property type="evidence" value="ECO:0007669"/>
    <property type="project" value="TreeGrafter"/>
</dbReference>
<feature type="compositionally biased region" description="Basic and acidic residues" evidence="2">
    <location>
        <begin position="23"/>
        <end position="33"/>
    </location>
</feature>
<dbReference type="GO" id="GO:0097255">
    <property type="term" value="C:R2TP complex"/>
    <property type="evidence" value="ECO:0007669"/>
    <property type="project" value="TreeGrafter"/>
</dbReference>
<dbReference type="PANTHER" id="PTHR22997">
    <property type="entry name" value="PIH1 DOMAIN-CONTAINING PROTEIN 1"/>
    <property type="match status" value="1"/>
</dbReference>
<feature type="compositionally biased region" description="Basic and acidic residues" evidence="2">
    <location>
        <begin position="237"/>
        <end position="262"/>
    </location>
</feature>
<gene>
    <name evidence="4" type="ORF">BGW38_006890</name>
</gene>
<evidence type="ECO:0000313" key="4">
    <source>
        <dbReference type="EMBL" id="KAF9584316.1"/>
    </source>
</evidence>
<comment type="caution">
    <text evidence="4">The sequence shown here is derived from an EMBL/GenBank/DDBJ whole genome shotgun (WGS) entry which is preliminary data.</text>
</comment>
<dbReference type="Pfam" id="PF08190">
    <property type="entry name" value="PIH1"/>
    <property type="match status" value="1"/>
</dbReference>
<dbReference type="Proteomes" id="UP000780801">
    <property type="component" value="Unassembled WGS sequence"/>
</dbReference>
<keyword evidence="5" id="KW-1185">Reference proteome</keyword>
<feature type="region of interest" description="Disordered" evidence="2">
    <location>
        <begin position="1"/>
        <end position="33"/>
    </location>
</feature>
<dbReference type="PANTHER" id="PTHR22997:SF0">
    <property type="entry name" value="PIH1 DOMAIN-CONTAINING PROTEIN 1"/>
    <property type="match status" value="1"/>
</dbReference>